<name>A0ABQ5GIA1_9ASTR</name>
<accession>A0ABQ5GIA1</accession>
<reference evidence="1" key="1">
    <citation type="journal article" date="2022" name="Int. J. Mol. Sci.">
        <title>Draft Genome of Tanacetum Coccineum: Genomic Comparison of Closely Related Tanacetum-Family Plants.</title>
        <authorList>
            <person name="Yamashiro T."/>
            <person name="Shiraishi A."/>
            <person name="Nakayama K."/>
            <person name="Satake H."/>
        </authorList>
    </citation>
    <scope>NUCLEOTIDE SEQUENCE</scope>
</reference>
<evidence type="ECO:0000313" key="1">
    <source>
        <dbReference type="EMBL" id="GJT75108.1"/>
    </source>
</evidence>
<evidence type="ECO:0000313" key="2">
    <source>
        <dbReference type="Proteomes" id="UP001151760"/>
    </source>
</evidence>
<sequence length="72" mass="8425">MIVRFSSPEESFFPQKQCDEDDAAHQEAIMDVITLFEQAMATKEDMRKRYAECKDISPERRVVLQKNLDDEA</sequence>
<protein>
    <submittedName>
        <fullName evidence="1">Uncharacterized protein</fullName>
    </submittedName>
</protein>
<organism evidence="1 2">
    <name type="scientific">Tanacetum coccineum</name>
    <dbReference type="NCBI Taxonomy" id="301880"/>
    <lineage>
        <taxon>Eukaryota</taxon>
        <taxon>Viridiplantae</taxon>
        <taxon>Streptophyta</taxon>
        <taxon>Embryophyta</taxon>
        <taxon>Tracheophyta</taxon>
        <taxon>Spermatophyta</taxon>
        <taxon>Magnoliopsida</taxon>
        <taxon>eudicotyledons</taxon>
        <taxon>Gunneridae</taxon>
        <taxon>Pentapetalae</taxon>
        <taxon>asterids</taxon>
        <taxon>campanulids</taxon>
        <taxon>Asterales</taxon>
        <taxon>Asteraceae</taxon>
        <taxon>Asteroideae</taxon>
        <taxon>Anthemideae</taxon>
        <taxon>Anthemidinae</taxon>
        <taxon>Tanacetum</taxon>
    </lineage>
</organism>
<dbReference type="Proteomes" id="UP001151760">
    <property type="component" value="Unassembled WGS sequence"/>
</dbReference>
<reference evidence="1" key="2">
    <citation type="submission" date="2022-01" db="EMBL/GenBank/DDBJ databases">
        <authorList>
            <person name="Yamashiro T."/>
            <person name="Shiraishi A."/>
            <person name="Satake H."/>
            <person name="Nakayama K."/>
        </authorList>
    </citation>
    <scope>NUCLEOTIDE SEQUENCE</scope>
</reference>
<gene>
    <name evidence="1" type="ORF">Tco_1041833</name>
</gene>
<dbReference type="EMBL" id="BQNB010018501">
    <property type="protein sequence ID" value="GJT75108.1"/>
    <property type="molecule type" value="Genomic_DNA"/>
</dbReference>
<comment type="caution">
    <text evidence="1">The sequence shown here is derived from an EMBL/GenBank/DDBJ whole genome shotgun (WGS) entry which is preliminary data.</text>
</comment>
<keyword evidence="2" id="KW-1185">Reference proteome</keyword>
<proteinExistence type="predicted"/>